<keyword evidence="6 14" id="KW-0963">Cytoplasm</keyword>
<evidence type="ECO:0000256" key="13">
    <source>
        <dbReference type="ARBA" id="ARBA00048321"/>
    </source>
</evidence>
<evidence type="ECO:0000256" key="3">
    <source>
        <dbReference type="ARBA" id="ARBA00005493"/>
    </source>
</evidence>
<keyword evidence="7 14" id="KW-0949">S-adenosyl-L-methionine</keyword>
<evidence type="ECO:0000256" key="12">
    <source>
        <dbReference type="ARBA" id="ARBA00023244"/>
    </source>
</evidence>
<comment type="pathway">
    <text evidence="2 14">Porphyrin-containing compound metabolism; protoporphyrin-IX biosynthesis; protoporphyrinogen-IX from coproporphyrinogen-III (AdoMet route): step 1/1.</text>
</comment>
<feature type="domain" description="Radical SAM core" evidence="15">
    <location>
        <begin position="58"/>
        <end position="295"/>
    </location>
</feature>
<dbReference type="Gene3D" id="1.10.10.920">
    <property type="match status" value="1"/>
</dbReference>
<keyword evidence="17" id="KW-1185">Reference proteome</keyword>
<evidence type="ECO:0000313" key="17">
    <source>
        <dbReference type="Proteomes" id="UP000777002"/>
    </source>
</evidence>
<organism evidence="16 17">
    <name type="scientific">Parasutterella secunda</name>
    <dbReference type="NCBI Taxonomy" id="626947"/>
    <lineage>
        <taxon>Bacteria</taxon>
        <taxon>Pseudomonadati</taxon>
        <taxon>Pseudomonadota</taxon>
        <taxon>Betaproteobacteria</taxon>
        <taxon>Burkholderiales</taxon>
        <taxon>Sutterellaceae</taxon>
        <taxon>Parasutterella</taxon>
    </lineage>
</organism>
<dbReference type="InterPro" id="IPR007197">
    <property type="entry name" value="rSAM"/>
</dbReference>
<evidence type="ECO:0000256" key="8">
    <source>
        <dbReference type="ARBA" id="ARBA00022723"/>
    </source>
</evidence>
<proteinExistence type="inferred from homology"/>
<accession>A0ABS2GTV7</accession>
<comment type="catalytic activity">
    <reaction evidence="13 14">
        <text>coproporphyrinogen III + 2 S-adenosyl-L-methionine = protoporphyrinogen IX + 2 5'-deoxyadenosine + 2 L-methionine + 2 CO2</text>
        <dbReference type="Rhea" id="RHEA:15425"/>
        <dbReference type="ChEBI" id="CHEBI:16526"/>
        <dbReference type="ChEBI" id="CHEBI:17319"/>
        <dbReference type="ChEBI" id="CHEBI:57307"/>
        <dbReference type="ChEBI" id="CHEBI:57309"/>
        <dbReference type="ChEBI" id="CHEBI:57844"/>
        <dbReference type="ChEBI" id="CHEBI:59789"/>
        <dbReference type="EC" id="1.3.98.3"/>
    </reaction>
</comment>
<keyword evidence="12 14" id="KW-0627">Porphyrin biosynthesis</keyword>
<dbReference type="InterPro" id="IPR010723">
    <property type="entry name" value="HemN_C"/>
</dbReference>
<dbReference type="PANTHER" id="PTHR13932:SF6">
    <property type="entry name" value="OXYGEN-INDEPENDENT COPROPORPHYRINOGEN III OXIDASE"/>
    <property type="match status" value="1"/>
</dbReference>
<comment type="subunit">
    <text evidence="4">Monomer.</text>
</comment>
<keyword evidence="9 14" id="KW-0560">Oxidoreductase</keyword>
<dbReference type="PROSITE" id="PS51918">
    <property type="entry name" value="RADICAL_SAM"/>
    <property type="match status" value="1"/>
</dbReference>
<dbReference type="Pfam" id="PF06969">
    <property type="entry name" value="HemN_C"/>
    <property type="match status" value="1"/>
</dbReference>
<dbReference type="SFLD" id="SFLDG01065">
    <property type="entry name" value="anaerobic_coproporphyrinogen-I"/>
    <property type="match status" value="1"/>
</dbReference>
<gene>
    <name evidence="16" type="primary">hemN</name>
    <name evidence="16" type="ORF">H5985_08265</name>
</gene>
<comment type="subcellular location">
    <subcellularLocation>
        <location evidence="1 14">Cytoplasm</location>
    </subcellularLocation>
</comment>
<name>A0ABS2GTV7_9BURK</name>
<comment type="caution">
    <text evidence="16">The sequence shown here is derived from an EMBL/GenBank/DDBJ whole genome shotgun (WGS) entry which is preliminary data.</text>
</comment>
<dbReference type="InterPro" id="IPR004558">
    <property type="entry name" value="Coprogen_oxidase_HemN"/>
</dbReference>
<sequence>MWELPMLTDPNLTGVELPSIELLQKFDVPAPRYTSYPTADRFNKDFTAADYEEALKTRETNKPLSLYVHIPFCNDICFYCGCNKQVTRDHSKSAEYLDVLDQEIALVREKISGTTAVSQLHFGGGSPTFLNNDEIERVMQLITSRFPLEQGGEFSIEVDPRTCPPDKVRTLAKVGLNRMSCGVQDFNPEVQKAVNRIQPFEMTKETMEAAREAGFHSINMDLIYGLPKQTRKSFEKTLDQVLELSPDRIALYHYAHLPHHFPPQRRILDADLPSTVEKVHIMMDAITRLTQNGYRYIGMDHFAKVTDELAIAQQEGKLQRNFQGYSTRPDCDMVALGVSAISNVHHCYACNPRELPAYYEAIRAGRLATNRGYKLSAEDQLRHAVIMTIMCQFKVVKAEIEERFGINFDQTFAYELRKLQNYQKVGFVELTPEEIVVSPKGKIFVRAVAMQFDRYLRESDRAGGYSKIA</sequence>
<dbReference type="PIRSF" id="PIRSF000167">
    <property type="entry name" value="HemN"/>
    <property type="match status" value="1"/>
</dbReference>
<evidence type="ECO:0000256" key="2">
    <source>
        <dbReference type="ARBA" id="ARBA00004785"/>
    </source>
</evidence>
<evidence type="ECO:0000256" key="5">
    <source>
        <dbReference type="ARBA" id="ARBA00022485"/>
    </source>
</evidence>
<comment type="similarity">
    <text evidence="3 14">Belongs to the anaerobic coproporphyrinogen-III oxidase family.</text>
</comment>
<dbReference type="InterPro" id="IPR058240">
    <property type="entry name" value="rSAM_sf"/>
</dbReference>
<dbReference type="EC" id="1.3.98.3" evidence="14"/>
<evidence type="ECO:0000256" key="6">
    <source>
        <dbReference type="ARBA" id="ARBA00022490"/>
    </source>
</evidence>
<evidence type="ECO:0000256" key="10">
    <source>
        <dbReference type="ARBA" id="ARBA00023004"/>
    </source>
</evidence>
<dbReference type="Proteomes" id="UP000777002">
    <property type="component" value="Unassembled WGS sequence"/>
</dbReference>
<dbReference type="SUPFAM" id="SSF102114">
    <property type="entry name" value="Radical SAM enzymes"/>
    <property type="match status" value="1"/>
</dbReference>
<evidence type="ECO:0000256" key="14">
    <source>
        <dbReference type="PIRNR" id="PIRNR000167"/>
    </source>
</evidence>
<dbReference type="Gene3D" id="3.20.20.70">
    <property type="entry name" value="Aldolase class I"/>
    <property type="match status" value="1"/>
</dbReference>
<dbReference type="SMART" id="SM00729">
    <property type="entry name" value="Elp3"/>
    <property type="match status" value="1"/>
</dbReference>
<dbReference type="CDD" id="cd01335">
    <property type="entry name" value="Radical_SAM"/>
    <property type="match status" value="1"/>
</dbReference>
<evidence type="ECO:0000256" key="1">
    <source>
        <dbReference type="ARBA" id="ARBA00004496"/>
    </source>
</evidence>
<keyword evidence="8 14" id="KW-0479">Metal-binding</keyword>
<dbReference type="InterPro" id="IPR034505">
    <property type="entry name" value="Coproporphyrinogen-III_oxidase"/>
</dbReference>
<dbReference type="PANTHER" id="PTHR13932">
    <property type="entry name" value="COPROPORPHYRINIGEN III OXIDASE"/>
    <property type="match status" value="1"/>
</dbReference>
<evidence type="ECO:0000313" key="16">
    <source>
        <dbReference type="EMBL" id="MBM6929258.1"/>
    </source>
</evidence>
<evidence type="ECO:0000256" key="7">
    <source>
        <dbReference type="ARBA" id="ARBA00022691"/>
    </source>
</evidence>
<dbReference type="NCBIfam" id="TIGR00538">
    <property type="entry name" value="hemN"/>
    <property type="match status" value="1"/>
</dbReference>
<dbReference type="SFLD" id="SFLDS00029">
    <property type="entry name" value="Radical_SAM"/>
    <property type="match status" value="1"/>
</dbReference>
<dbReference type="GO" id="GO:0051989">
    <property type="term" value="F:coproporphyrinogen dehydrogenase activity"/>
    <property type="evidence" value="ECO:0007669"/>
    <property type="project" value="UniProtKB-EC"/>
</dbReference>
<keyword evidence="5 14" id="KW-0004">4Fe-4S</keyword>
<keyword evidence="10 14" id="KW-0408">Iron</keyword>
<protein>
    <recommendedName>
        <fullName evidence="14">Coproporphyrinogen-III oxidase</fullName>
        <ecNumber evidence="14">1.3.98.3</ecNumber>
    </recommendedName>
</protein>
<keyword evidence="11 14" id="KW-0411">Iron-sulfur</keyword>
<comment type="cofactor">
    <cofactor evidence="14">
        <name>[4Fe-4S] cluster</name>
        <dbReference type="ChEBI" id="CHEBI:49883"/>
    </cofactor>
    <text evidence="14">Binds 1 [4Fe-4S] cluster. The cluster is coordinated with 3 cysteines and an exchangeable S-adenosyl-L-methionine.</text>
</comment>
<dbReference type="InterPro" id="IPR013785">
    <property type="entry name" value="Aldolase_TIM"/>
</dbReference>
<dbReference type="EMBL" id="JACJKX010000018">
    <property type="protein sequence ID" value="MBM6929258.1"/>
    <property type="molecule type" value="Genomic_DNA"/>
</dbReference>
<evidence type="ECO:0000256" key="9">
    <source>
        <dbReference type="ARBA" id="ARBA00023002"/>
    </source>
</evidence>
<dbReference type="Pfam" id="PF04055">
    <property type="entry name" value="Radical_SAM"/>
    <property type="match status" value="1"/>
</dbReference>
<reference evidence="16 17" key="1">
    <citation type="journal article" date="2021" name="Sci. Rep.">
        <title>The distribution of antibiotic resistance genes in chicken gut microbiota commensals.</title>
        <authorList>
            <person name="Juricova H."/>
            <person name="Matiasovicova J."/>
            <person name="Kubasova T."/>
            <person name="Cejkova D."/>
            <person name="Rychlik I."/>
        </authorList>
    </citation>
    <scope>NUCLEOTIDE SEQUENCE [LARGE SCALE GENOMIC DNA]</scope>
    <source>
        <strain evidence="16 17">An562</strain>
    </source>
</reference>
<evidence type="ECO:0000256" key="11">
    <source>
        <dbReference type="ARBA" id="ARBA00023014"/>
    </source>
</evidence>
<evidence type="ECO:0000256" key="4">
    <source>
        <dbReference type="ARBA" id="ARBA00011245"/>
    </source>
</evidence>
<evidence type="ECO:0000259" key="15">
    <source>
        <dbReference type="PROSITE" id="PS51918"/>
    </source>
</evidence>
<dbReference type="InterPro" id="IPR006638">
    <property type="entry name" value="Elp3/MiaA/NifB-like_rSAM"/>
</dbReference>